<keyword evidence="4 11" id="KW-1133">Transmembrane helix</keyword>
<gene>
    <name evidence="15" type="primary">lyve1a</name>
</gene>
<feature type="region of interest" description="Disordered" evidence="10">
    <location>
        <begin position="263"/>
        <end position="282"/>
    </location>
</feature>
<organism evidence="14 15">
    <name type="scientific">Betta splendens</name>
    <name type="common">Siamese fighting fish</name>
    <dbReference type="NCBI Taxonomy" id="158456"/>
    <lineage>
        <taxon>Eukaryota</taxon>
        <taxon>Metazoa</taxon>
        <taxon>Chordata</taxon>
        <taxon>Craniata</taxon>
        <taxon>Vertebrata</taxon>
        <taxon>Euteleostomi</taxon>
        <taxon>Actinopterygii</taxon>
        <taxon>Neopterygii</taxon>
        <taxon>Teleostei</taxon>
        <taxon>Neoteleostei</taxon>
        <taxon>Acanthomorphata</taxon>
        <taxon>Anabantaria</taxon>
        <taxon>Anabantiformes</taxon>
        <taxon>Anabantoidei</taxon>
        <taxon>Osphronemidae</taxon>
        <taxon>Betta</taxon>
    </lineage>
</organism>
<evidence type="ECO:0000256" key="8">
    <source>
        <dbReference type="ARBA" id="ARBA00023180"/>
    </source>
</evidence>
<dbReference type="InterPro" id="IPR043210">
    <property type="entry name" value="CD44_antigen-like"/>
</dbReference>
<dbReference type="PRINTS" id="PR01265">
    <property type="entry name" value="LINKMODULE"/>
</dbReference>
<evidence type="ECO:0000256" key="6">
    <source>
        <dbReference type="ARBA" id="ARBA00023157"/>
    </source>
</evidence>
<feature type="compositionally biased region" description="Polar residues" evidence="10">
    <location>
        <begin position="148"/>
        <end position="167"/>
    </location>
</feature>
<evidence type="ECO:0000256" key="4">
    <source>
        <dbReference type="ARBA" id="ARBA00022989"/>
    </source>
</evidence>
<evidence type="ECO:0000256" key="7">
    <source>
        <dbReference type="ARBA" id="ARBA00023170"/>
    </source>
</evidence>
<dbReference type="GO" id="GO:0004888">
    <property type="term" value="F:transmembrane signaling receptor activity"/>
    <property type="evidence" value="ECO:0007669"/>
    <property type="project" value="TreeGrafter"/>
</dbReference>
<evidence type="ECO:0000256" key="5">
    <source>
        <dbReference type="ARBA" id="ARBA00023136"/>
    </source>
</evidence>
<accession>A0A6P7M332</accession>
<dbReference type="InParanoid" id="A0A6P7M332"/>
<sequence>MIHLCTTLMLSIASVISGKTIDTSRFRVFPAMNQSIGGVFQVSQLDQHHQPKYAFNASDARTVCSSLRVSVASKAEVEKALASGLETCRFGWVDENLAVIPRIHPLSNCGKQQVGVVIWRAPVTQRFDVFCFNESDVVTQLTYSSSVIPPSSREPSGQTQSASNAPVSAQTSNSMSSSSLHPSSSSPPKTIDREAPPAQFVGTAQGSGGAKIILITSTCALSVAAVIIFVYLKLQRSHFCGADEKQQQEYIETRELECVKSIEETEEEHKEEDKIAIEDDAS</sequence>
<feature type="disulfide bond" evidence="9">
    <location>
        <begin position="88"/>
        <end position="109"/>
    </location>
</feature>
<feature type="compositionally biased region" description="Low complexity" evidence="10">
    <location>
        <begin position="168"/>
        <end position="186"/>
    </location>
</feature>
<comment type="caution">
    <text evidence="9">Lacks conserved residue(s) required for the propagation of feature annotation.</text>
</comment>
<evidence type="ECO:0000256" key="1">
    <source>
        <dbReference type="ARBA" id="ARBA00004167"/>
    </source>
</evidence>
<dbReference type="OrthoDB" id="9938473at2759"/>
<dbReference type="InterPro" id="IPR016187">
    <property type="entry name" value="CTDL_fold"/>
</dbReference>
<comment type="subcellular location">
    <subcellularLocation>
        <location evidence="1">Membrane</location>
        <topology evidence="1">Single-pass membrane protein</topology>
    </subcellularLocation>
</comment>
<dbReference type="InterPro" id="IPR000538">
    <property type="entry name" value="Link_dom"/>
</dbReference>
<evidence type="ECO:0000256" key="10">
    <source>
        <dbReference type="SAM" id="MobiDB-lite"/>
    </source>
</evidence>
<dbReference type="SMART" id="SM00445">
    <property type="entry name" value="LINK"/>
    <property type="match status" value="1"/>
</dbReference>
<dbReference type="GO" id="GO:0005886">
    <property type="term" value="C:plasma membrane"/>
    <property type="evidence" value="ECO:0007669"/>
    <property type="project" value="TreeGrafter"/>
</dbReference>
<keyword evidence="5 11" id="KW-0472">Membrane</keyword>
<evidence type="ECO:0000256" key="12">
    <source>
        <dbReference type="SAM" id="SignalP"/>
    </source>
</evidence>
<feature type="signal peptide" evidence="12">
    <location>
        <begin position="1"/>
        <end position="18"/>
    </location>
</feature>
<dbReference type="GO" id="GO:0007155">
    <property type="term" value="P:cell adhesion"/>
    <property type="evidence" value="ECO:0007669"/>
    <property type="project" value="InterPro"/>
</dbReference>
<proteinExistence type="predicted"/>
<dbReference type="PANTHER" id="PTHR10225:SF2">
    <property type="entry name" value="LYMPHATIC VESSEL ENDOTHELIAL HYALURONIC ACID RECEPTOR 1"/>
    <property type="match status" value="1"/>
</dbReference>
<dbReference type="Gene3D" id="3.10.100.10">
    <property type="entry name" value="Mannose-Binding Protein A, subunit A"/>
    <property type="match status" value="1"/>
</dbReference>
<dbReference type="InterPro" id="IPR016186">
    <property type="entry name" value="C-type_lectin-like/link_sf"/>
</dbReference>
<keyword evidence="2 11" id="KW-0812">Transmembrane</keyword>
<dbReference type="Pfam" id="PF00193">
    <property type="entry name" value="Xlink"/>
    <property type="match status" value="1"/>
</dbReference>
<evidence type="ECO:0000256" key="11">
    <source>
        <dbReference type="SAM" id="Phobius"/>
    </source>
</evidence>
<reference evidence="15" key="1">
    <citation type="submission" date="2025-08" db="UniProtKB">
        <authorList>
            <consortium name="RefSeq"/>
        </authorList>
    </citation>
    <scope>IDENTIFICATION</scope>
</reference>
<feature type="domain" description="Link" evidence="13">
    <location>
        <begin position="38"/>
        <end position="133"/>
    </location>
</feature>
<dbReference type="PROSITE" id="PS50963">
    <property type="entry name" value="LINK_2"/>
    <property type="match status" value="1"/>
</dbReference>
<dbReference type="KEGG" id="bspl:114852409"/>
<evidence type="ECO:0000256" key="3">
    <source>
        <dbReference type="ARBA" id="ARBA00022729"/>
    </source>
</evidence>
<evidence type="ECO:0000259" key="13">
    <source>
        <dbReference type="PROSITE" id="PS50963"/>
    </source>
</evidence>
<evidence type="ECO:0000256" key="2">
    <source>
        <dbReference type="ARBA" id="ARBA00022692"/>
    </source>
</evidence>
<dbReference type="Proteomes" id="UP000515150">
    <property type="component" value="Chromosome 3"/>
</dbReference>
<dbReference type="RefSeq" id="XP_029000607.1">
    <property type="nucleotide sequence ID" value="XM_029144774.3"/>
</dbReference>
<dbReference type="GO" id="GO:0005540">
    <property type="term" value="F:hyaluronic acid binding"/>
    <property type="evidence" value="ECO:0007669"/>
    <property type="project" value="InterPro"/>
</dbReference>
<dbReference type="PROSITE" id="PS01241">
    <property type="entry name" value="LINK_1"/>
    <property type="match status" value="1"/>
</dbReference>
<keyword evidence="6 9" id="KW-1015">Disulfide bond</keyword>
<keyword evidence="14" id="KW-1185">Reference proteome</keyword>
<name>A0A6P7M332_BETSP</name>
<evidence type="ECO:0000313" key="14">
    <source>
        <dbReference type="Proteomes" id="UP000515150"/>
    </source>
</evidence>
<evidence type="ECO:0000256" key="9">
    <source>
        <dbReference type="PROSITE-ProRule" id="PRU00323"/>
    </source>
</evidence>
<dbReference type="PANTHER" id="PTHR10225">
    <property type="entry name" value="HYALURONAN RECEPTOR"/>
    <property type="match status" value="1"/>
</dbReference>
<dbReference type="CTD" id="560618"/>
<dbReference type="SUPFAM" id="SSF56436">
    <property type="entry name" value="C-type lectin-like"/>
    <property type="match status" value="1"/>
</dbReference>
<dbReference type="FunCoup" id="A0A6P7M332">
    <property type="interactions" value="543"/>
</dbReference>
<dbReference type="GeneID" id="114852409"/>
<evidence type="ECO:0000313" key="15">
    <source>
        <dbReference type="RefSeq" id="XP_029000607.1"/>
    </source>
</evidence>
<keyword evidence="3 12" id="KW-0732">Signal</keyword>
<feature type="chain" id="PRO_5028380544" evidence="12">
    <location>
        <begin position="19"/>
        <end position="282"/>
    </location>
</feature>
<keyword evidence="7 15" id="KW-0675">Receptor</keyword>
<feature type="region of interest" description="Disordered" evidence="10">
    <location>
        <begin position="148"/>
        <end position="202"/>
    </location>
</feature>
<keyword evidence="8" id="KW-0325">Glycoprotein</keyword>
<dbReference type="AlphaFoldDB" id="A0A6P7M332"/>
<feature type="transmembrane region" description="Helical" evidence="11">
    <location>
        <begin position="212"/>
        <end position="232"/>
    </location>
</feature>
<protein>
    <submittedName>
        <fullName evidence="15">Lymphatic vessel endothelial hyaluronic acid receptor 1a</fullName>
    </submittedName>
</protein>